<sequence>MWKLSVFLTPSTCSNVGWSSIKGTKVVKDEWKDEWKGFTGSVVGERKQETIGSTPCNYTLPQEDNYFTGVKQLVPKKIESTATLSWNVSPENLSHMAALSSKQETNKALDRGLMHGTNFPEHVRSTGQRDDSGRQGVSGPSCSTLDPRFSEVEGRGTEETDQLCSVWTQHIASGRCNESMIIGDYGDKWCWGVYLVQFGDNMGQYASFK</sequence>
<feature type="region of interest" description="Disordered" evidence="1">
    <location>
        <begin position="116"/>
        <end position="156"/>
    </location>
</feature>
<evidence type="ECO:0000313" key="2">
    <source>
        <dbReference type="EMBL" id="KOX68372.1"/>
    </source>
</evidence>
<reference evidence="2 3" key="1">
    <citation type="submission" date="2015-07" db="EMBL/GenBank/DDBJ databases">
        <title>The genome of Melipona quadrifasciata.</title>
        <authorList>
            <person name="Pan H."/>
            <person name="Kapheim K."/>
        </authorList>
    </citation>
    <scope>NUCLEOTIDE SEQUENCE [LARGE SCALE GENOMIC DNA]</scope>
    <source>
        <strain evidence="2">0111107301</strain>
        <tissue evidence="2">Whole body</tissue>
    </source>
</reference>
<dbReference type="Proteomes" id="UP000053105">
    <property type="component" value="Unassembled WGS sequence"/>
</dbReference>
<evidence type="ECO:0000313" key="3">
    <source>
        <dbReference type="Proteomes" id="UP000053105"/>
    </source>
</evidence>
<organism evidence="2 3">
    <name type="scientific">Melipona quadrifasciata</name>
    <dbReference type="NCBI Taxonomy" id="166423"/>
    <lineage>
        <taxon>Eukaryota</taxon>
        <taxon>Metazoa</taxon>
        <taxon>Ecdysozoa</taxon>
        <taxon>Arthropoda</taxon>
        <taxon>Hexapoda</taxon>
        <taxon>Insecta</taxon>
        <taxon>Pterygota</taxon>
        <taxon>Neoptera</taxon>
        <taxon>Endopterygota</taxon>
        <taxon>Hymenoptera</taxon>
        <taxon>Apocrita</taxon>
        <taxon>Aculeata</taxon>
        <taxon>Apoidea</taxon>
        <taxon>Anthophila</taxon>
        <taxon>Apidae</taxon>
        <taxon>Melipona</taxon>
    </lineage>
</organism>
<evidence type="ECO:0000256" key="1">
    <source>
        <dbReference type="SAM" id="MobiDB-lite"/>
    </source>
</evidence>
<feature type="compositionally biased region" description="Basic and acidic residues" evidence="1">
    <location>
        <begin position="121"/>
        <end position="133"/>
    </location>
</feature>
<dbReference type="AlphaFoldDB" id="A0A0N0BC94"/>
<protein>
    <submittedName>
        <fullName evidence="2">Uncharacterized protein</fullName>
    </submittedName>
</protein>
<gene>
    <name evidence="2" type="ORF">WN51_07923</name>
</gene>
<name>A0A0N0BC94_9HYME</name>
<proteinExistence type="predicted"/>
<keyword evidence="3" id="KW-1185">Reference proteome</keyword>
<dbReference type="EMBL" id="KQ435932">
    <property type="protein sequence ID" value="KOX68372.1"/>
    <property type="molecule type" value="Genomic_DNA"/>
</dbReference>
<accession>A0A0N0BC94</accession>